<dbReference type="AlphaFoldDB" id="A0A1B1LRN4"/>
<keyword evidence="1" id="KW-0614">Plasmid</keyword>
<sequence length="188" mass="21818">MSIKTVIEKMKDHAESVDLPKFYKEDLEMDFSNLKKYGNREYVWMLRECGSLLLPLRIGASPFLLEYYMRQDSTARFFHVKGFGEVTFKELKHKDVESLISQPPIEFGLINCPDDLISKVGKVLKDRNITTSGLVTKEMETTPIHWSEWKKFFDGNNDVMTNVMTRAINMLNDFSKRSGYSGLRISNQ</sequence>
<protein>
    <submittedName>
        <fullName evidence="1">Uncharacterized protein</fullName>
    </submittedName>
</protein>
<accession>A0A1B1LRN4</accession>
<dbReference type="RefSeq" id="WP_103307527.1">
    <property type="nucleotide sequence ID" value="NZ_JAESOU010000019.1"/>
</dbReference>
<dbReference type="EMBL" id="KU356480">
    <property type="protein sequence ID" value="ANS55724.1"/>
    <property type="molecule type" value="Genomic_DNA"/>
</dbReference>
<reference evidence="1" key="1">
    <citation type="journal article" date="2016" name="Antimicrob. Agents Chemother.">
        <title>Genetic Characterization of a blaVEB-2-carrying plasmid in Vibrio parahaemolyticus.</title>
        <authorList>
            <person name="Li R."/>
            <person name="Ye L."/>
            <person name="Zheng Z."/>
            <person name="Chan E.W."/>
            <person name="Chen S."/>
        </authorList>
    </citation>
    <scope>NUCLEOTIDE SEQUENCE</scope>
    <source>
        <strain evidence="1">VPS92</strain>
        <plasmid evidence="1">pVPS92-VEB</plasmid>
    </source>
</reference>
<geneLocation type="plasmid" evidence="1">
    <name>pVPS92-VEB</name>
</geneLocation>
<evidence type="ECO:0000313" key="1">
    <source>
        <dbReference type="EMBL" id="ANS55724.1"/>
    </source>
</evidence>
<name>A0A1B1LRN4_VIBPH</name>
<proteinExistence type="predicted"/>
<organism evidence="1">
    <name type="scientific">Vibrio parahaemolyticus</name>
    <dbReference type="NCBI Taxonomy" id="670"/>
    <lineage>
        <taxon>Bacteria</taxon>
        <taxon>Pseudomonadati</taxon>
        <taxon>Pseudomonadota</taxon>
        <taxon>Gammaproteobacteria</taxon>
        <taxon>Vibrionales</taxon>
        <taxon>Vibrionaceae</taxon>
        <taxon>Vibrio</taxon>
    </lineage>
</organism>